<dbReference type="EMBL" id="BAABKX010000026">
    <property type="protein sequence ID" value="GAA5063735.1"/>
    <property type="molecule type" value="Genomic_DNA"/>
</dbReference>
<evidence type="ECO:0000313" key="1">
    <source>
        <dbReference type="EMBL" id="GAA5063735.1"/>
    </source>
</evidence>
<proteinExistence type="predicted"/>
<dbReference type="Proteomes" id="UP001501729">
    <property type="component" value="Unassembled WGS sequence"/>
</dbReference>
<organism evidence="1 2">
    <name type="scientific">Haladaptatus pallidirubidus</name>
    <dbReference type="NCBI Taxonomy" id="1008152"/>
    <lineage>
        <taxon>Archaea</taxon>
        <taxon>Methanobacteriati</taxon>
        <taxon>Methanobacteriota</taxon>
        <taxon>Stenosarchaea group</taxon>
        <taxon>Halobacteria</taxon>
        <taxon>Halobacteriales</taxon>
        <taxon>Haladaptataceae</taxon>
        <taxon>Haladaptatus</taxon>
    </lineage>
</organism>
<protein>
    <submittedName>
        <fullName evidence="1">Uncharacterized protein</fullName>
    </submittedName>
</protein>
<comment type="caution">
    <text evidence="1">The sequence shown here is derived from an EMBL/GenBank/DDBJ whole genome shotgun (WGS) entry which is preliminary data.</text>
</comment>
<reference evidence="1 2" key="1">
    <citation type="journal article" date="2019" name="Int. J. Syst. Evol. Microbiol.">
        <title>The Global Catalogue of Microorganisms (GCM) 10K type strain sequencing project: providing services to taxonomists for standard genome sequencing and annotation.</title>
        <authorList>
            <consortium name="The Broad Institute Genomics Platform"/>
            <consortium name="The Broad Institute Genome Sequencing Center for Infectious Disease"/>
            <person name="Wu L."/>
            <person name="Ma J."/>
        </authorList>
    </citation>
    <scope>NUCLEOTIDE SEQUENCE [LARGE SCALE GENOMIC DNA]</scope>
    <source>
        <strain evidence="1 2">JCM 17504</strain>
    </source>
</reference>
<name>A0AAV3UQQ6_9EURY</name>
<sequence length="99" mass="11379">MKSRIADIFRREKEHNEELSEEVEEVMNHALQDTEVSVSDSSVYNNRISVDIDLTKITERLNECDEFDGMVVAQKIPPKFDIKKDYRPDGGQEGNGHPN</sequence>
<keyword evidence="2" id="KW-1185">Reference proteome</keyword>
<gene>
    <name evidence="1" type="ORF">GCM10025751_52560</name>
</gene>
<dbReference type="RefSeq" id="WP_227777138.1">
    <property type="nucleotide sequence ID" value="NZ_BAABKX010000026.1"/>
</dbReference>
<dbReference type="AlphaFoldDB" id="A0AAV3UQQ6"/>
<dbReference type="GeneID" id="68615832"/>
<evidence type="ECO:0000313" key="2">
    <source>
        <dbReference type="Proteomes" id="UP001501729"/>
    </source>
</evidence>
<accession>A0AAV3UQQ6</accession>